<evidence type="ECO:0000256" key="9">
    <source>
        <dbReference type="SAM" id="Phobius"/>
    </source>
</evidence>
<dbReference type="OrthoDB" id="9778908at2"/>
<comment type="similarity">
    <text evidence="8">Belongs to the binding-protein-dependent transport system permease family. LivHM subfamily.</text>
</comment>
<protein>
    <submittedName>
        <fullName evidence="10">Branched-chain amino acid ABC transporter permease</fullName>
    </submittedName>
</protein>
<dbReference type="Pfam" id="PF02653">
    <property type="entry name" value="BPD_transp_2"/>
    <property type="match status" value="1"/>
</dbReference>
<feature type="transmembrane region" description="Helical" evidence="9">
    <location>
        <begin position="100"/>
        <end position="119"/>
    </location>
</feature>
<keyword evidence="3" id="KW-1003">Cell membrane</keyword>
<dbReference type="InterPro" id="IPR052157">
    <property type="entry name" value="BCAA_transport_permease"/>
</dbReference>
<organism evidence="10 11">
    <name type="scientific">Phreatobacter stygius</name>
    <dbReference type="NCBI Taxonomy" id="1940610"/>
    <lineage>
        <taxon>Bacteria</taxon>
        <taxon>Pseudomonadati</taxon>
        <taxon>Pseudomonadota</taxon>
        <taxon>Alphaproteobacteria</taxon>
        <taxon>Hyphomicrobiales</taxon>
        <taxon>Phreatobacteraceae</taxon>
        <taxon>Phreatobacter</taxon>
    </lineage>
</organism>
<dbReference type="CDD" id="cd06582">
    <property type="entry name" value="TM_PBP1_LivH_like"/>
    <property type="match status" value="1"/>
</dbReference>
<accession>A0A4D7B1R5</accession>
<name>A0A4D7B1R5_9HYPH</name>
<evidence type="ECO:0000256" key="3">
    <source>
        <dbReference type="ARBA" id="ARBA00022475"/>
    </source>
</evidence>
<proteinExistence type="inferred from homology"/>
<dbReference type="PANTHER" id="PTHR11795:SF445">
    <property type="entry name" value="AMINO ACID ABC TRANSPORTER PERMEASE PROTEIN"/>
    <property type="match status" value="1"/>
</dbReference>
<comment type="subcellular location">
    <subcellularLocation>
        <location evidence="1">Cell membrane</location>
        <topology evidence="1">Multi-pass membrane protein</topology>
    </subcellularLocation>
</comment>
<keyword evidence="11" id="KW-1185">Reference proteome</keyword>
<dbReference type="GO" id="GO:0005886">
    <property type="term" value="C:plasma membrane"/>
    <property type="evidence" value="ECO:0007669"/>
    <property type="project" value="UniProtKB-SubCell"/>
</dbReference>
<keyword evidence="4 9" id="KW-0812">Transmembrane</keyword>
<reference evidence="10 11" key="1">
    <citation type="submission" date="2019-04" db="EMBL/GenBank/DDBJ databases">
        <title>Phreatobacter aquaticus sp. nov.</title>
        <authorList>
            <person name="Choi A."/>
        </authorList>
    </citation>
    <scope>NUCLEOTIDE SEQUENCE [LARGE SCALE GENOMIC DNA]</scope>
    <source>
        <strain evidence="10 11">KCTC 52518</strain>
    </source>
</reference>
<dbReference type="EMBL" id="CP039690">
    <property type="protein sequence ID" value="QCI65305.1"/>
    <property type="molecule type" value="Genomic_DNA"/>
</dbReference>
<dbReference type="PANTHER" id="PTHR11795">
    <property type="entry name" value="BRANCHED-CHAIN AMINO ACID TRANSPORT SYSTEM PERMEASE PROTEIN LIVH"/>
    <property type="match status" value="1"/>
</dbReference>
<feature type="transmembrane region" description="Helical" evidence="9">
    <location>
        <begin position="20"/>
        <end position="39"/>
    </location>
</feature>
<evidence type="ECO:0000313" key="10">
    <source>
        <dbReference type="EMBL" id="QCI65305.1"/>
    </source>
</evidence>
<dbReference type="InterPro" id="IPR001851">
    <property type="entry name" value="ABC_transp_permease"/>
</dbReference>
<sequence length="292" mass="30502">MLMSFGIFLQAVVSGLANGAIYALIAVGLTLVFGVMRIINFAHGEFLMIAMYAGYFSWALLGIDPLLSILIVTPALMLAGVLLYGSLVRFALNVPEINQMAVTLGLSLLLQHLALVLFTGDNMLVTQPRSTAGIVMGPVVVQINQLIACGASLTLLGLLYLFMKRTDFGLVMRAVSQSRDGAALSGIDIASVYKWAMAVGVGTLGVTGPLLVSILYANPHVGALFTLKAFVIVIVGGLGSFGGALLGAMVVGLAESIAGAWFSASAAAAVPFAILILILLVRPEGLMFRVSR</sequence>
<dbReference type="Proteomes" id="UP000298781">
    <property type="component" value="Chromosome"/>
</dbReference>
<evidence type="ECO:0000256" key="5">
    <source>
        <dbReference type="ARBA" id="ARBA00022970"/>
    </source>
</evidence>
<evidence type="ECO:0000256" key="8">
    <source>
        <dbReference type="ARBA" id="ARBA00037998"/>
    </source>
</evidence>
<evidence type="ECO:0000256" key="4">
    <source>
        <dbReference type="ARBA" id="ARBA00022692"/>
    </source>
</evidence>
<feature type="transmembrane region" description="Helical" evidence="9">
    <location>
        <begin position="69"/>
        <end position="88"/>
    </location>
</feature>
<evidence type="ECO:0000256" key="2">
    <source>
        <dbReference type="ARBA" id="ARBA00022448"/>
    </source>
</evidence>
<dbReference type="KEGG" id="pstg:E8M01_14455"/>
<keyword evidence="5" id="KW-0029">Amino-acid transport</keyword>
<evidence type="ECO:0000313" key="11">
    <source>
        <dbReference type="Proteomes" id="UP000298781"/>
    </source>
</evidence>
<gene>
    <name evidence="10" type="ORF">E8M01_14455</name>
</gene>
<feature type="transmembrane region" description="Helical" evidence="9">
    <location>
        <begin position="46"/>
        <end position="63"/>
    </location>
</feature>
<feature type="transmembrane region" description="Helical" evidence="9">
    <location>
        <begin position="260"/>
        <end position="281"/>
    </location>
</feature>
<keyword evidence="2" id="KW-0813">Transport</keyword>
<evidence type="ECO:0000256" key="6">
    <source>
        <dbReference type="ARBA" id="ARBA00022989"/>
    </source>
</evidence>
<keyword evidence="7 9" id="KW-0472">Membrane</keyword>
<feature type="transmembrane region" description="Helical" evidence="9">
    <location>
        <begin position="229"/>
        <end position="253"/>
    </location>
</feature>
<dbReference type="GO" id="GO:0022857">
    <property type="term" value="F:transmembrane transporter activity"/>
    <property type="evidence" value="ECO:0007669"/>
    <property type="project" value="InterPro"/>
</dbReference>
<feature type="transmembrane region" description="Helical" evidence="9">
    <location>
        <begin position="195"/>
        <end position="217"/>
    </location>
</feature>
<evidence type="ECO:0000256" key="7">
    <source>
        <dbReference type="ARBA" id="ARBA00023136"/>
    </source>
</evidence>
<dbReference type="GO" id="GO:0006865">
    <property type="term" value="P:amino acid transport"/>
    <property type="evidence" value="ECO:0007669"/>
    <property type="project" value="UniProtKB-KW"/>
</dbReference>
<dbReference type="AlphaFoldDB" id="A0A4D7B1R5"/>
<keyword evidence="6 9" id="KW-1133">Transmembrane helix</keyword>
<feature type="transmembrane region" description="Helical" evidence="9">
    <location>
        <begin position="139"/>
        <end position="163"/>
    </location>
</feature>
<evidence type="ECO:0000256" key="1">
    <source>
        <dbReference type="ARBA" id="ARBA00004651"/>
    </source>
</evidence>